<accession>A0AAV3RWX0</accession>
<dbReference type="EMBL" id="BAABME010013185">
    <property type="protein sequence ID" value="GAA0185904.1"/>
    <property type="molecule type" value="Genomic_DNA"/>
</dbReference>
<name>A0AAV3RWX0_LITER</name>
<proteinExistence type="predicted"/>
<dbReference type="Proteomes" id="UP001454036">
    <property type="component" value="Unassembled WGS sequence"/>
</dbReference>
<comment type="caution">
    <text evidence="1">The sequence shown here is derived from an EMBL/GenBank/DDBJ whole genome shotgun (WGS) entry which is preliminary data.</text>
</comment>
<sequence>MLTEPWVSSATDFFLRGERGKRPRWVLQLINNGRWNKEEVVRCLGVEDSRRVLAIPLSLMDGNDKWIWQHTRCGNYFTCPGYKCAREMKKNGELRVLIYEAIFLLVFGKFSSRPPGLDGVSMEGSHVLKTPDCKDVFETPTVLMGVSMVEATEAF</sequence>
<evidence type="ECO:0000313" key="2">
    <source>
        <dbReference type="Proteomes" id="UP001454036"/>
    </source>
</evidence>
<keyword evidence="2" id="KW-1185">Reference proteome</keyword>
<protein>
    <submittedName>
        <fullName evidence="1">Uncharacterized protein</fullName>
    </submittedName>
</protein>
<evidence type="ECO:0000313" key="1">
    <source>
        <dbReference type="EMBL" id="GAA0185904.1"/>
    </source>
</evidence>
<organism evidence="1 2">
    <name type="scientific">Lithospermum erythrorhizon</name>
    <name type="common">Purple gromwell</name>
    <name type="synonym">Lithospermum officinale var. erythrorhizon</name>
    <dbReference type="NCBI Taxonomy" id="34254"/>
    <lineage>
        <taxon>Eukaryota</taxon>
        <taxon>Viridiplantae</taxon>
        <taxon>Streptophyta</taxon>
        <taxon>Embryophyta</taxon>
        <taxon>Tracheophyta</taxon>
        <taxon>Spermatophyta</taxon>
        <taxon>Magnoliopsida</taxon>
        <taxon>eudicotyledons</taxon>
        <taxon>Gunneridae</taxon>
        <taxon>Pentapetalae</taxon>
        <taxon>asterids</taxon>
        <taxon>lamiids</taxon>
        <taxon>Boraginales</taxon>
        <taxon>Boraginaceae</taxon>
        <taxon>Boraginoideae</taxon>
        <taxon>Lithospermeae</taxon>
        <taxon>Lithospermum</taxon>
    </lineage>
</organism>
<gene>
    <name evidence="1" type="ORF">LIER_33192</name>
</gene>
<reference evidence="1 2" key="1">
    <citation type="submission" date="2024-01" db="EMBL/GenBank/DDBJ databases">
        <title>The complete chloroplast genome sequence of Lithospermum erythrorhizon: insights into the phylogenetic relationship among Boraginaceae species and the maternal lineages of purple gromwells.</title>
        <authorList>
            <person name="Okada T."/>
            <person name="Watanabe K."/>
        </authorList>
    </citation>
    <scope>NUCLEOTIDE SEQUENCE [LARGE SCALE GENOMIC DNA]</scope>
</reference>
<dbReference type="AlphaFoldDB" id="A0AAV3RWX0"/>